<evidence type="ECO:0000259" key="1">
    <source>
        <dbReference type="Pfam" id="PF00144"/>
    </source>
</evidence>
<protein>
    <submittedName>
        <fullName evidence="2">Serine hydrolase</fullName>
    </submittedName>
</protein>
<comment type="caution">
    <text evidence="2">The sequence shown here is derived from an EMBL/GenBank/DDBJ whole genome shotgun (WGS) entry which is preliminary data.</text>
</comment>
<gene>
    <name evidence="2" type="ORF">GKS16_03880</name>
</gene>
<dbReference type="InterPro" id="IPR012338">
    <property type="entry name" value="Beta-lactam/transpept-like"/>
</dbReference>
<dbReference type="PANTHER" id="PTHR46825">
    <property type="entry name" value="D-ALANYL-D-ALANINE-CARBOXYPEPTIDASE/ENDOPEPTIDASE AMPH"/>
    <property type="match status" value="1"/>
</dbReference>
<reference evidence="2 3" key="1">
    <citation type="submission" date="2019-11" db="EMBL/GenBank/DDBJ databases">
        <title>Streptococcus uberis isolated from clinical mastitis cases on a southeastern Queensland dairy.</title>
        <authorList>
            <person name="Workentine M.L."/>
            <person name="Price R."/>
            <person name="Olchowy T."/>
        </authorList>
    </citation>
    <scope>NUCLEOTIDE SEQUENCE [LARGE SCALE GENOMIC DNA]</scope>
    <source>
        <strain evidence="2 3">OLC4459-A17</strain>
    </source>
</reference>
<dbReference type="InterPro" id="IPR050491">
    <property type="entry name" value="AmpC-like"/>
</dbReference>
<proteinExistence type="predicted"/>
<name>A0A6L6G7J2_STRUB</name>
<evidence type="ECO:0000313" key="3">
    <source>
        <dbReference type="Proteomes" id="UP000483839"/>
    </source>
</evidence>
<dbReference type="SUPFAM" id="SSF56601">
    <property type="entry name" value="beta-lactamase/transpeptidase-like"/>
    <property type="match status" value="1"/>
</dbReference>
<dbReference type="EMBL" id="WLXI01000036">
    <property type="protein sequence ID" value="MTD01415.1"/>
    <property type="molecule type" value="Genomic_DNA"/>
</dbReference>
<dbReference type="Gene3D" id="3.40.710.10">
    <property type="entry name" value="DD-peptidase/beta-lactamase superfamily"/>
    <property type="match status" value="1"/>
</dbReference>
<dbReference type="Proteomes" id="UP000483839">
    <property type="component" value="Unassembled WGS sequence"/>
</dbReference>
<evidence type="ECO:0000313" key="2">
    <source>
        <dbReference type="EMBL" id="MTD01415.1"/>
    </source>
</evidence>
<organism evidence="2 3">
    <name type="scientific">Streptococcus uberis</name>
    <dbReference type="NCBI Taxonomy" id="1349"/>
    <lineage>
        <taxon>Bacteria</taxon>
        <taxon>Bacillati</taxon>
        <taxon>Bacillota</taxon>
        <taxon>Bacilli</taxon>
        <taxon>Lactobacillales</taxon>
        <taxon>Streptococcaceae</taxon>
        <taxon>Streptococcus</taxon>
    </lineage>
</organism>
<dbReference type="InterPro" id="IPR001466">
    <property type="entry name" value="Beta-lactam-related"/>
</dbReference>
<sequence length="173" mass="19846">MKKCFMLFLLICLVFADLMPVMAMDKEDFSKPQVIESQLDIYLNQRKNTTASVSIALFRDGQVTLQKQSGYMDLENKIPVDQDSIYEWGSVSKTLIWVAMMQLVEEGKLDLNQSALTYLPKSFKKHLHLTYDFSLLDLMNHQAGFQESIYPIEYDSAKDIPPLKELLLKANPG</sequence>
<keyword evidence="2" id="KW-0378">Hydrolase</keyword>
<feature type="domain" description="Beta-lactamase-related" evidence="1">
    <location>
        <begin position="49"/>
        <end position="158"/>
    </location>
</feature>
<dbReference type="Pfam" id="PF00144">
    <property type="entry name" value="Beta-lactamase"/>
    <property type="match status" value="1"/>
</dbReference>
<dbReference type="AlphaFoldDB" id="A0A6L6G7J2"/>
<dbReference type="PANTHER" id="PTHR46825:SF9">
    <property type="entry name" value="BETA-LACTAMASE-RELATED DOMAIN-CONTAINING PROTEIN"/>
    <property type="match status" value="1"/>
</dbReference>
<dbReference type="GO" id="GO:0016787">
    <property type="term" value="F:hydrolase activity"/>
    <property type="evidence" value="ECO:0007669"/>
    <property type="project" value="UniProtKB-KW"/>
</dbReference>
<accession>A0A6L6G7J2</accession>